<evidence type="ECO:0000256" key="6">
    <source>
        <dbReference type="SAM" id="Phobius"/>
    </source>
</evidence>
<sequence>MRFTGSPTMFKRPLVILRLAEVVMVIIVLGLSAASINGELNSFSAVYRVDEYAMFVSVFTFLCLIFLGFTTFKETSNLGFSYGTAGVECLLVIFWFALWIALAAIHGPESCDTTVVSGGILFRMPEPSPNFCKIGKANAAMSAVTWALFTASFALLARRLWLARKSGVAAPAVGAAGAAPMTQTGPGPIDYEKGPEDPNAVPVQAPPPAMQSPYHTQDPTEGGPAEVPAQNPYHT</sequence>
<dbReference type="PANTHER" id="PTHR37451">
    <property type="entry name" value="MARVEL DOMAIN"/>
    <property type="match status" value="1"/>
</dbReference>
<evidence type="ECO:0000259" key="7">
    <source>
        <dbReference type="Pfam" id="PF01284"/>
    </source>
</evidence>
<feature type="transmembrane region" description="Helical" evidence="6">
    <location>
        <begin position="12"/>
        <end position="32"/>
    </location>
</feature>
<feature type="transmembrane region" description="Helical" evidence="6">
    <location>
        <begin position="52"/>
        <end position="72"/>
    </location>
</feature>
<gene>
    <name evidence="8" type="ORF">GNLVRS02_ARAD1D32230g</name>
</gene>
<protein>
    <submittedName>
        <fullName evidence="8">ARAD1D32230p</fullName>
    </submittedName>
</protein>
<dbReference type="InterPro" id="IPR008253">
    <property type="entry name" value="Marvel"/>
</dbReference>
<evidence type="ECO:0000256" key="4">
    <source>
        <dbReference type="ARBA" id="ARBA00023136"/>
    </source>
</evidence>
<keyword evidence="4 6" id="KW-0472">Membrane</keyword>
<reference evidence="8" key="2">
    <citation type="submission" date="2014-06" db="EMBL/GenBank/DDBJ databases">
        <title>The complete genome of Blastobotrys (Arxula) adeninivorans LS3 - a yeast of biotechnological interest.</title>
        <authorList>
            <person name="Kunze G."/>
            <person name="Gaillardin C."/>
            <person name="Czernicka M."/>
            <person name="Durrens P."/>
            <person name="Martin T."/>
            <person name="Boer E."/>
            <person name="Gabaldon T."/>
            <person name="Cruz J."/>
            <person name="Talla E."/>
            <person name="Marck C."/>
            <person name="Goffeau A."/>
            <person name="Barbe V."/>
            <person name="Baret P."/>
            <person name="Baronian K."/>
            <person name="Beier S."/>
            <person name="Bleykasten C."/>
            <person name="Bode R."/>
            <person name="Casaregola S."/>
            <person name="Despons L."/>
            <person name="Fairhead C."/>
            <person name="Giersberg M."/>
            <person name="Gierski P."/>
            <person name="Hahnel U."/>
            <person name="Hartmann A."/>
            <person name="Jankowska D."/>
            <person name="Jubin C."/>
            <person name="Jung P."/>
            <person name="Lafontaine I."/>
            <person name="Leh-Louis V."/>
            <person name="Lemaire M."/>
            <person name="Marcet-Houben M."/>
            <person name="Mascher M."/>
            <person name="Morel G."/>
            <person name="Richard G.-F."/>
            <person name="Riechen J."/>
            <person name="Sacerdot C."/>
            <person name="Sarkar A."/>
            <person name="Savel G."/>
            <person name="Schacherer J."/>
            <person name="Sherman D."/>
            <person name="Straub M.-L."/>
            <person name="Stein N."/>
            <person name="Thierry A."/>
            <person name="Trautwein-Schult A."/>
            <person name="Westhof E."/>
            <person name="Worch S."/>
            <person name="Dujon B."/>
            <person name="Souciet J.-L."/>
            <person name="Wincker P."/>
            <person name="Scholz U."/>
            <person name="Neuveglise N."/>
        </authorList>
    </citation>
    <scope>NUCLEOTIDE SEQUENCE</scope>
    <source>
        <strain evidence="8">LS3</strain>
    </source>
</reference>
<feature type="transmembrane region" description="Helical" evidence="6">
    <location>
        <begin position="84"/>
        <end position="105"/>
    </location>
</feature>
<accession>A0A060TBJ2</accession>
<organism evidence="8">
    <name type="scientific">Blastobotrys adeninivorans</name>
    <name type="common">Yeast</name>
    <name type="synonym">Arxula adeninivorans</name>
    <dbReference type="NCBI Taxonomy" id="409370"/>
    <lineage>
        <taxon>Eukaryota</taxon>
        <taxon>Fungi</taxon>
        <taxon>Dikarya</taxon>
        <taxon>Ascomycota</taxon>
        <taxon>Saccharomycotina</taxon>
        <taxon>Dipodascomycetes</taxon>
        <taxon>Dipodascales</taxon>
        <taxon>Trichomonascaceae</taxon>
        <taxon>Blastobotrys</taxon>
    </lineage>
</organism>
<feature type="region of interest" description="Disordered" evidence="5">
    <location>
        <begin position="177"/>
        <end position="235"/>
    </location>
</feature>
<evidence type="ECO:0000313" key="8">
    <source>
        <dbReference type="EMBL" id="CDP38328.1"/>
    </source>
</evidence>
<name>A0A060TBJ2_BLAAD</name>
<dbReference type="AlphaFoldDB" id="A0A060TBJ2"/>
<feature type="domain" description="MARVEL" evidence="7">
    <location>
        <begin position="12"/>
        <end position="155"/>
    </location>
</feature>
<dbReference type="PANTHER" id="PTHR37451:SF1">
    <property type="entry name" value="MARVEL DOMAIN-CONTAINING PROTEIN"/>
    <property type="match status" value="1"/>
</dbReference>
<dbReference type="Pfam" id="PF01284">
    <property type="entry name" value="MARVEL"/>
    <property type="match status" value="1"/>
</dbReference>
<keyword evidence="2 6" id="KW-0812">Transmembrane</keyword>
<proteinExistence type="predicted"/>
<dbReference type="EMBL" id="HG937694">
    <property type="protein sequence ID" value="CDP38328.1"/>
    <property type="molecule type" value="Genomic_DNA"/>
</dbReference>
<comment type="subcellular location">
    <subcellularLocation>
        <location evidence="1">Membrane</location>
        <topology evidence="1">Multi-pass membrane protein</topology>
    </subcellularLocation>
</comment>
<evidence type="ECO:0000256" key="1">
    <source>
        <dbReference type="ARBA" id="ARBA00004141"/>
    </source>
</evidence>
<evidence type="ECO:0000256" key="5">
    <source>
        <dbReference type="SAM" id="MobiDB-lite"/>
    </source>
</evidence>
<dbReference type="PhylomeDB" id="A0A060TBJ2"/>
<evidence type="ECO:0000256" key="3">
    <source>
        <dbReference type="ARBA" id="ARBA00022989"/>
    </source>
</evidence>
<keyword evidence="3 6" id="KW-1133">Transmembrane helix</keyword>
<reference evidence="8" key="1">
    <citation type="submission" date="2014-02" db="EMBL/GenBank/DDBJ databases">
        <authorList>
            <person name="Genoscope - CEA"/>
        </authorList>
    </citation>
    <scope>NUCLEOTIDE SEQUENCE</scope>
    <source>
        <strain evidence="8">LS3</strain>
    </source>
</reference>
<evidence type="ECO:0000256" key="2">
    <source>
        <dbReference type="ARBA" id="ARBA00022692"/>
    </source>
</evidence>
<feature type="transmembrane region" description="Helical" evidence="6">
    <location>
        <begin position="137"/>
        <end position="157"/>
    </location>
</feature>
<dbReference type="GO" id="GO:0016020">
    <property type="term" value="C:membrane"/>
    <property type="evidence" value="ECO:0007669"/>
    <property type="project" value="UniProtKB-SubCell"/>
</dbReference>